<dbReference type="InterPro" id="IPR003439">
    <property type="entry name" value="ABC_transporter-like_ATP-bd"/>
</dbReference>
<dbReference type="Gene3D" id="3.40.50.300">
    <property type="entry name" value="P-loop containing nucleotide triphosphate hydrolases"/>
    <property type="match status" value="1"/>
</dbReference>
<dbReference type="InterPro" id="IPR017871">
    <property type="entry name" value="ABC_transporter-like_CS"/>
</dbReference>
<evidence type="ECO:0000259" key="7">
    <source>
        <dbReference type="PROSITE" id="PS50893"/>
    </source>
</evidence>
<gene>
    <name evidence="8" type="ORF">FRUB_06159</name>
</gene>
<dbReference type="Proteomes" id="UP000214646">
    <property type="component" value="Unassembled WGS sequence"/>
</dbReference>
<protein>
    <submittedName>
        <fullName evidence="8">Sulfonate ABC transporter, ATP-binding subunit</fullName>
    </submittedName>
</protein>
<accession>A0A225DSI0</accession>
<reference evidence="9" key="1">
    <citation type="submission" date="2017-06" db="EMBL/GenBank/DDBJ databases">
        <title>Genome analysis of Fimbriiglobus ruber SP5, the first member of the order Planctomycetales with confirmed chitinolytic capability.</title>
        <authorList>
            <person name="Ravin N.V."/>
            <person name="Rakitin A.L."/>
            <person name="Ivanova A.A."/>
            <person name="Beletsky A.V."/>
            <person name="Kulichevskaya I.S."/>
            <person name="Mardanov A.V."/>
            <person name="Dedysh S.N."/>
        </authorList>
    </citation>
    <scope>NUCLEOTIDE SEQUENCE [LARGE SCALE GENOMIC DNA]</scope>
    <source>
        <strain evidence="9">SP5</strain>
    </source>
</reference>
<evidence type="ECO:0000256" key="2">
    <source>
        <dbReference type="ARBA" id="ARBA00022475"/>
    </source>
</evidence>
<keyword evidence="6" id="KW-0472">Membrane</keyword>
<evidence type="ECO:0000256" key="6">
    <source>
        <dbReference type="ARBA" id="ARBA00023136"/>
    </source>
</evidence>
<dbReference type="InterPro" id="IPR027417">
    <property type="entry name" value="P-loop_NTPase"/>
</dbReference>
<dbReference type="InterPro" id="IPR003593">
    <property type="entry name" value="AAA+_ATPase"/>
</dbReference>
<dbReference type="PANTHER" id="PTHR42788:SF17">
    <property type="entry name" value="ALIPHATIC SULFONATES IMPORT ATP-BINDING PROTEIN SSUB"/>
    <property type="match status" value="1"/>
</dbReference>
<keyword evidence="1" id="KW-0813">Transport</keyword>
<sequence>MTRGVAVEATGIRRAFGPKVVLAGLSFVAAPGEFVAVVGRSGSGKSTFLRLLAGLDRPSAGEVRIAGTPLLGVCPVARVVFQDGRLLPWLRVGPNVALGLSGDARGRANEMLARVGLADRTNDWPAVLSGGQRQRVALARALAGEPRLLLLDEPLGSLDALTRIEMQRLIEDLWLAGRFTTVLITHDVDEAVTLADRVILTAAGRVAGEWPVAISRPRRRDHPDFGRLARTILDAVMTPAPPP</sequence>
<keyword evidence="2" id="KW-1003">Cell membrane</keyword>
<dbReference type="PROSITE" id="PS50893">
    <property type="entry name" value="ABC_TRANSPORTER_2"/>
    <property type="match status" value="1"/>
</dbReference>
<evidence type="ECO:0000313" key="9">
    <source>
        <dbReference type="Proteomes" id="UP000214646"/>
    </source>
</evidence>
<dbReference type="EMBL" id="NIDE01000011">
    <property type="protein sequence ID" value="OWK39077.1"/>
    <property type="molecule type" value="Genomic_DNA"/>
</dbReference>
<keyword evidence="5" id="KW-1278">Translocase</keyword>
<comment type="caution">
    <text evidence="8">The sequence shown here is derived from an EMBL/GenBank/DDBJ whole genome shotgun (WGS) entry which is preliminary data.</text>
</comment>
<evidence type="ECO:0000313" key="8">
    <source>
        <dbReference type="EMBL" id="OWK39077.1"/>
    </source>
</evidence>
<keyword evidence="3" id="KW-0547">Nucleotide-binding</keyword>
<dbReference type="AlphaFoldDB" id="A0A225DSI0"/>
<dbReference type="GO" id="GO:0005524">
    <property type="term" value="F:ATP binding"/>
    <property type="evidence" value="ECO:0007669"/>
    <property type="project" value="UniProtKB-KW"/>
</dbReference>
<dbReference type="PANTHER" id="PTHR42788">
    <property type="entry name" value="TAURINE IMPORT ATP-BINDING PROTEIN-RELATED"/>
    <property type="match status" value="1"/>
</dbReference>
<evidence type="ECO:0000256" key="3">
    <source>
        <dbReference type="ARBA" id="ARBA00022741"/>
    </source>
</evidence>
<proteinExistence type="predicted"/>
<dbReference type="PROSITE" id="PS00211">
    <property type="entry name" value="ABC_TRANSPORTER_1"/>
    <property type="match status" value="1"/>
</dbReference>
<dbReference type="InterPro" id="IPR050166">
    <property type="entry name" value="ABC_transporter_ATP-bind"/>
</dbReference>
<dbReference type="OrthoDB" id="18967at2"/>
<dbReference type="RefSeq" id="WP_088257061.1">
    <property type="nucleotide sequence ID" value="NZ_NIDE01000011.1"/>
</dbReference>
<organism evidence="8 9">
    <name type="scientific">Fimbriiglobus ruber</name>
    <dbReference type="NCBI Taxonomy" id="1908690"/>
    <lineage>
        <taxon>Bacteria</taxon>
        <taxon>Pseudomonadati</taxon>
        <taxon>Planctomycetota</taxon>
        <taxon>Planctomycetia</taxon>
        <taxon>Gemmatales</taxon>
        <taxon>Gemmataceae</taxon>
        <taxon>Fimbriiglobus</taxon>
    </lineage>
</organism>
<keyword evidence="4 8" id="KW-0067">ATP-binding</keyword>
<keyword evidence="9" id="KW-1185">Reference proteome</keyword>
<evidence type="ECO:0000256" key="1">
    <source>
        <dbReference type="ARBA" id="ARBA00022448"/>
    </source>
</evidence>
<evidence type="ECO:0000256" key="5">
    <source>
        <dbReference type="ARBA" id="ARBA00022967"/>
    </source>
</evidence>
<evidence type="ECO:0000256" key="4">
    <source>
        <dbReference type="ARBA" id="ARBA00022840"/>
    </source>
</evidence>
<dbReference type="SUPFAM" id="SSF52540">
    <property type="entry name" value="P-loop containing nucleoside triphosphate hydrolases"/>
    <property type="match status" value="1"/>
</dbReference>
<feature type="domain" description="ABC transporter" evidence="7">
    <location>
        <begin position="7"/>
        <end position="228"/>
    </location>
</feature>
<dbReference type="GO" id="GO:0016887">
    <property type="term" value="F:ATP hydrolysis activity"/>
    <property type="evidence" value="ECO:0007669"/>
    <property type="project" value="InterPro"/>
</dbReference>
<dbReference type="Pfam" id="PF00005">
    <property type="entry name" value="ABC_tran"/>
    <property type="match status" value="1"/>
</dbReference>
<dbReference type="SMART" id="SM00382">
    <property type="entry name" value="AAA"/>
    <property type="match status" value="1"/>
</dbReference>
<name>A0A225DSI0_9BACT</name>